<organism evidence="2 3">
    <name type="scientific">Acanthoscelides obtectus</name>
    <name type="common">Bean weevil</name>
    <name type="synonym">Bruchus obtectus</name>
    <dbReference type="NCBI Taxonomy" id="200917"/>
    <lineage>
        <taxon>Eukaryota</taxon>
        <taxon>Metazoa</taxon>
        <taxon>Ecdysozoa</taxon>
        <taxon>Arthropoda</taxon>
        <taxon>Hexapoda</taxon>
        <taxon>Insecta</taxon>
        <taxon>Pterygota</taxon>
        <taxon>Neoptera</taxon>
        <taxon>Endopterygota</taxon>
        <taxon>Coleoptera</taxon>
        <taxon>Polyphaga</taxon>
        <taxon>Cucujiformia</taxon>
        <taxon>Chrysomeloidea</taxon>
        <taxon>Chrysomelidae</taxon>
        <taxon>Bruchinae</taxon>
        <taxon>Bruchini</taxon>
        <taxon>Acanthoscelides</taxon>
    </lineage>
</organism>
<evidence type="ECO:0000256" key="1">
    <source>
        <dbReference type="SAM" id="MobiDB-lite"/>
    </source>
</evidence>
<gene>
    <name evidence="2" type="ORF">ACAOBT_LOCUS4565</name>
</gene>
<feature type="region of interest" description="Disordered" evidence="1">
    <location>
        <begin position="1"/>
        <end position="47"/>
    </location>
</feature>
<dbReference type="OrthoDB" id="6766223at2759"/>
<keyword evidence="3" id="KW-1185">Reference proteome</keyword>
<evidence type="ECO:0000313" key="2">
    <source>
        <dbReference type="EMBL" id="CAH1962205.1"/>
    </source>
</evidence>
<accession>A0A9P0NYZ7</accession>
<reference evidence="2" key="1">
    <citation type="submission" date="2022-03" db="EMBL/GenBank/DDBJ databases">
        <authorList>
            <person name="Sayadi A."/>
        </authorList>
    </citation>
    <scope>NUCLEOTIDE SEQUENCE</scope>
</reference>
<dbReference type="AlphaFoldDB" id="A0A9P0NYZ7"/>
<comment type="caution">
    <text evidence="2">The sequence shown here is derived from an EMBL/GenBank/DDBJ whole genome shotgun (WGS) entry which is preliminary data.</text>
</comment>
<evidence type="ECO:0000313" key="3">
    <source>
        <dbReference type="Proteomes" id="UP001152888"/>
    </source>
</evidence>
<name>A0A9P0NYZ7_ACAOB</name>
<dbReference type="EMBL" id="CAKOFQ010006700">
    <property type="protein sequence ID" value="CAH1962205.1"/>
    <property type="molecule type" value="Genomic_DNA"/>
</dbReference>
<feature type="compositionally biased region" description="Polar residues" evidence="1">
    <location>
        <begin position="32"/>
        <end position="47"/>
    </location>
</feature>
<proteinExistence type="predicted"/>
<protein>
    <submittedName>
        <fullName evidence="2">Uncharacterized protein</fullName>
    </submittedName>
</protein>
<sequence>MSIRGGAKHYNIPRSTLGLHHRSENPVRKLGRSTTLSAARGKNSQIS</sequence>
<dbReference type="Proteomes" id="UP001152888">
    <property type="component" value="Unassembled WGS sequence"/>
</dbReference>